<keyword evidence="3" id="KW-1185">Reference proteome</keyword>
<proteinExistence type="predicted"/>
<gene>
    <name evidence="2" type="ORF">PCOR1329_LOCUS47468</name>
</gene>
<comment type="caution">
    <text evidence="2">The sequence shown here is derived from an EMBL/GenBank/DDBJ whole genome shotgun (WGS) entry which is preliminary data.</text>
</comment>
<dbReference type="Pfam" id="PF07727">
    <property type="entry name" value="RVT_2"/>
    <property type="match status" value="1"/>
</dbReference>
<sequence>MTSETFADSDHGGDKETSKSISGALSFIMGEHGTKALIAWFAVKMRSSGISTGEVEVAAASVALRRLALPLTSVLEFVFAPNGAAILTLLRGDAEVAEHVFASGRSKAMRYLRKVHRVSIHFVYDDAHFKHVHFMGLVILSDDSQVMAVVAYKANKGFKQGARRVWVSPDMPHTLEHMLLHLPMHPDCEICQLAKISLTPATDYAFVHPMPDKTGSTVTEAYKVLTVDSVIKKVRPDWGCEFQGRFNRTSDLKLRPFGYLINYLKDKPSAITNLPKFEPRGDFGVVVGYGARGSFIILRLAPFIQEGRRLFKRTRDVKFPAHGPKFPVRHLLKSREPEVAWHFLLPCEQVPDDDVELHAPRGDRCATCSGFIATDPVTCKASIEGAPRKRVTKKETSEVHSNDQTCNLRRCHCVSADAVGTDVVQCLVDPLPPCEEENSVADIVFGTLIVPDTVVPAPSTVGPDFHEPENLASAAGHINGKVGERTTSSEEAVKGFCMVYKAVPLKSASAQTPEAQAAVWKELATMEELQVWDPYDTVMVLWQLRSLHPGALVMYAHLLLGCKDTESSGLHVLDPLQAYLLKWKARIVAGGDRLLDQHGRHYREKDLHGAPTSLEAVRLVCWWATMSPTHTLLQADVTGAYLQSQLGGRPVWIVLPPNLWPKWWSEKGYKQPVLRLRKTLYGLQRSGSDWAKKAHSVLTAAGWTVIPDVVDAVYIKRDGTKVCIMALYVDDILASGPSDMLTGALDAIRGVS</sequence>
<dbReference type="EMBL" id="CAUYUJ010015721">
    <property type="protein sequence ID" value="CAK0857314.1"/>
    <property type="molecule type" value="Genomic_DNA"/>
</dbReference>
<protein>
    <recommendedName>
        <fullName evidence="1">Reverse transcriptase Ty1/copia-type domain-containing protein</fullName>
    </recommendedName>
</protein>
<dbReference type="InterPro" id="IPR013103">
    <property type="entry name" value="RVT_2"/>
</dbReference>
<organism evidence="2 3">
    <name type="scientific">Prorocentrum cordatum</name>
    <dbReference type="NCBI Taxonomy" id="2364126"/>
    <lineage>
        <taxon>Eukaryota</taxon>
        <taxon>Sar</taxon>
        <taxon>Alveolata</taxon>
        <taxon>Dinophyceae</taxon>
        <taxon>Prorocentrales</taxon>
        <taxon>Prorocentraceae</taxon>
        <taxon>Prorocentrum</taxon>
    </lineage>
</organism>
<accession>A0ABN9UE57</accession>
<reference evidence="2" key="1">
    <citation type="submission" date="2023-10" db="EMBL/GenBank/DDBJ databases">
        <authorList>
            <person name="Chen Y."/>
            <person name="Shah S."/>
            <person name="Dougan E. K."/>
            <person name="Thang M."/>
            <person name="Chan C."/>
        </authorList>
    </citation>
    <scope>NUCLEOTIDE SEQUENCE [LARGE SCALE GENOMIC DNA]</scope>
</reference>
<dbReference type="Proteomes" id="UP001189429">
    <property type="component" value="Unassembled WGS sequence"/>
</dbReference>
<feature type="domain" description="Reverse transcriptase Ty1/copia-type" evidence="1">
    <location>
        <begin position="581"/>
        <end position="737"/>
    </location>
</feature>
<evidence type="ECO:0000313" key="2">
    <source>
        <dbReference type="EMBL" id="CAK0857314.1"/>
    </source>
</evidence>
<evidence type="ECO:0000259" key="1">
    <source>
        <dbReference type="Pfam" id="PF07727"/>
    </source>
</evidence>
<evidence type="ECO:0000313" key="3">
    <source>
        <dbReference type="Proteomes" id="UP001189429"/>
    </source>
</evidence>
<name>A0ABN9UE57_9DINO</name>